<sequence length="37" mass="4411">MIDITYPVKDLLLYKNTALLLKCGKFFQKFLDQKFIT</sequence>
<evidence type="ECO:0000313" key="2">
    <source>
        <dbReference type="Proteomes" id="UP000006457"/>
    </source>
</evidence>
<accession>I3D7M9</accession>
<protein>
    <submittedName>
        <fullName evidence="1">Uncharacterized protein</fullName>
    </submittedName>
</protein>
<dbReference type="EMBL" id="AJSX01000041">
    <property type="protein sequence ID" value="EIJ67722.1"/>
    <property type="molecule type" value="Genomic_DNA"/>
</dbReference>
<name>I3D7M9_9PAST</name>
<comment type="caution">
    <text evidence="1">The sequence shown here is derived from an EMBL/GenBank/DDBJ whole genome shotgun (WGS) entry which is preliminary data.</text>
</comment>
<gene>
    <name evidence="1" type="ORF">HMPREF1052_0630</name>
</gene>
<evidence type="ECO:0000313" key="1">
    <source>
        <dbReference type="EMBL" id="EIJ67722.1"/>
    </source>
</evidence>
<reference evidence="1 2" key="1">
    <citation type="submission" date="2012-03" db="EMBL/GenBank/DDBJ databases">
        <authorList>
            <person name="Harkins D.M."/>
            <person name="Madupu R."/>
            <person name="Durkin A.S."/>
            <person name="Torralba M."/>
            <person name="Methe B."/>
            <person name="Sutton G.G."/>
            <person name="Nelson K.E."/>
        </authorList>
    </citation>
    <scope>NUCLEOTIDE SEQUENCE [LARGE SCALE GENOMIC DNA]</scope>
    <source>
        <strain evidence="1 2">CCUG 2042</strain>
    </source>
</reference>
<dbReference type="AlphaFoldDB" id="I3D7M9"/>
<organism evidence="1 2">
    <name type="scientific">Pasteurella bettyae CCUG 2042</name>
    <dbReference type="NCBI Taxonomy" id="1095749"/>
    <lineage>
        <taxon>Bacteria</taxon>
        <taxon>Pseudomonadati</taxon>
        <taxon>Pseudomonadota</taxon>
        <taxon>Gammaproteobacteria</taxon>
        <taxon>Pasteurellales</taxon>
        <taxon>Pasteurellaceae</taxon>
        <taxon>Pasteurella</taxon>
    </lineage>
</organism>
<dbReference type="Proteomes" id="UP000006457">
    <property type="component" value="Unassembled WGS sequence"/>
</dbReference>
<keyword evidence="2" id="KW-1185">Reference proteome</keyword>
<proteinExistence type="predicted"/>